<keyword evidence="7" id="KW-1185">Reference proteome</keyword>
<dbReference type="SUPFAM" id="SSF56112">
    <property type="entry name" value="Protein kinase-like (PK-like)"/>
    <property type="match status" value="1"/>
</dbReference>
<accession>A0A015N675</accession>
<evidence type="ECO:0000256" key="1">
    <source>
        <dbReference type="ARBA" id="ARBA00022679"/>
    </source>
</evidence>
<keyword evidence="3" id="KW-0418">Kinase</keyword>
<feature type="domain" description="Protein kinase" evidence="5">
    <location>
        <begin position="145"/>
        <end position="419"/>
    </location>
</feature>
<dbReference type="OrthoDB" id="2351813at2759"/>
<evidence type="ECO:0000256" key="4">
    <source>
        <dbReference type="ARBA" id="ARBA00022840"/>
    </source>
</evidence>
<dbReference type="InterPro" id="IPR001245">
    <property type="entry name" value="Ser-Thr/Tyr_kinase_cat_dom"/>
</dbReference>
<evidence type="ECO:0000313" key="7">
    <source>
        <dbReference type="Proteomes" id="UP000022910"/>
    </source>
</evidence>
<comment type="caution">
    <text evidence="6">The sequence shown here is derived from an EMBL/GenBank/DDBJ whole genome shotgun (WGS) entry which is preliminary data.</text>
</comment>
<dbReference type="GO" id="GO:0004674">
    <property type="term" value="F:protein serine/threonine kinase activity"/>
    <property type="evidence" value="ECO:0007669"/>
    <property type="project" value="TreeGrafter"/>
</dbReference>
<evidence type="ECO:0000256" key="3">
    <source>
        <dbReference type="ARBA" id="ARBA00022777"/>
    </source>
</evidence>
<dbReference type="GO" id="GO:0005524">
    <property type="term" value="F:ATP binding"/>
    <property type="evidence" value="ECO:0007669"/>
    <property type="project" value="UniProtKB-KW"/>
</dbReference>
<dbReference type="PANTHER" id="PTHR44329">
    <property type="entry name" value="SERINE/THREONINE-PROTEIN KINASE TNNI3K-RELATED"/>
    <property type="match status" value="1"/>
</dbReference>
<dbReference type="InterPro" id="IPR011009">
    <property type="entry name" value="Kinase-like_dom_sf"/>
</dbReference>
<dbReference type="Gene3D" id="1.10.510.10">
    <property type="entry name" value="Transferase(Phosphotransferase) domain 1"/>
    <property type="match status" value="1"/>
</dbReference>
<dbReference type="Pfam" id="PF07714">
    <property type="entry name" value="PK_Tyr_Ser-Thr"/>
    <property type="match status" value="1"/>
</dbReference>
<evidence type="ECO:0000313" key="6">
    <source>
        <dbReference type="EMBL" id="EXX74663.1"/>
    </source>
</evidence>
<reference evidence="6 7" key="1">
    <citation type="submission" date="2014-02" db="EMBL/GenBank/DDBJ databases">
        <title>Single nucleus genome sequencing reveals high similarity among nuclei of an endomycorrhizal fungus.</title>
        <authorList>
            <person name="Lin K."/>
            <person name="Geurts R."/>
            <person name="Zhang Z."/>
            <person name="Limpens E."/>
            <person name="Saunders D.G."/>
            <person name="Mu D."/>
            <person name="Pang E."/>
            <person name="Cao H."/>
            <person name="Cha H."/>
            <person name="Lin T."/>
            <person name="Zhou Q."/>
            <person name="Shang Y."/>
            <person name="Li Y."/>
            <person name="Ivanov S."/>
            <person name="Sharma T."/>
            <person name="Velzen R.V."/>
            <person name="Ruijter N.D."/>
            <person name="Aanen D.K."/>
            <person name="Win J."/>
            <person name="Kamoun S."/>
            <person name="Bisseling T."/>
            <person name="Huang S."/>
        </authorList>
    </citation>
    <scope>NUCLEOTIDE SEQUENCE [LARGE SCALE GENOMIC DNA]</scope>
    <source>
        <strain evidence="7">DAOM197198w</strain>
    </source>
</reference>
<keyword evidence="1" id="KW-0808">Transferase</keyword>
<keyword evidence="2" id="KW-0547">Nucleotide-binding</keyword>
<name>A0A015N675_RHIIW</name>
<dbReference type="HOGENOM" id="CLU_283576_0_0_1"/>
<evidence type="ECO:0000259" key="5">
    <source>
        <dbReference type="PROSITE" id="PS50011"/>
    </source>
</evidence>
<dbReference type="InterPro" id="IPR000719">
    <property type="entry name" value="Prot_kinase_dom"/>
</dbReference>
<dbReference type="Proteomes" id="UP000022910">
    <property type="component" value="Unassembled WGS sequence"/>
</dbReference>
<proteinExistence type="predicted"/>
<dbReference type="PROSITE" id="PS50011">
    <property type="entry name" value="PROTEIN_KINASE_DOM"/>
    <property type="match status" value="1"/>
</dbReference>
<keyword evidence="4" id="KW-0067">ATP-binding</keyword>
<organism evidence="6 7">
    <name type="scientific">Rhizophagus irregularis (strain DAOM 197198w)</name>
    <name type="common">Glomus intraradices</name>
    <dbReference type="NCBI Taxonomy" id="1432141"/>
    <lineage>
        <taxon>Eukaryota</taxon>
        <taxon>Fungi</taxon>
        <taxon>Fungi incertae sedis</taxon>
        <taxon>Mucoromycota</taxon>
        <taxon>Glomeromycotina</taxon>
        <taxon>Glomeromycetes</taxon>
        <taxon>Glomerales</taxon>
        <taxon>Glomeraceae</taxon>
        <taxon>Rhizophagus</taxon>
    </lineage>
</organism>
<evidence type="ECO:0000256" key="2">
    <source>
        <dbReference type="ARBA" id="ARBA00022741"/>
    </source>
</evidence>
<dbReference type="AlphaFoldDB" id="A0A015N675"/>
<gene>
    <name evidence="6" type="ORF">RirG_049050</name>
</gene>
<protein>
    <submittedName>
        <fullName evidence="6">Mkk1p</fullName>
    </submittedName>
</protein>
<dbReference type="PANTHER" id="PTHR44329:SF288">
    <property type="entry name" value="MITOGEN-ACTIVATED PROTEIN KINASE KINASE KINASE 20"/>
    <property type="match status" value="1"/>
</dbReference>
<dbReference type="EMBL" id="JEMT01012761">
    <property type="protein sequence ID" value="EXX74663.1"/>
    <property type="molecule type" value="Genomic_DNA"/>
</dbReference>
<dbReference type="InterPro" id="IPR051681">
    <property type="entry name" value="Ser/Thr_Kinases-Pseudokinases"/>
</dbReference>
<sequence length="1098" mass="126261">MSVKYIRIFGSARGIFVDIALSRANTLLDDNIYDNIHKQNEFRKQTILGDESLTTDEKTEAIKLLAKYYDKEKVLYNEGTRRICESCNQECLAALYCEYCVKNYLKANFLNWTSGNYDIDNLIQKCQSETLSPDKIIEWIPYHNLKNIKYLTKGGFSEIYIADWIGGHFYEWDSVKQQLKRIGTHKVILKKLENIESADQSWFNEVKYHLTLSNKYDFIVRCFGLTQNPSNGNYVLVMRQLDMDLRKYLQQNHNKLTWKERIQITVNIIKALVSIHKENLIHRDLHSGNILYDCYTNSWFIGNFGFCGPADNKLIIIYGNLPYMAPEVISGKTYISFASDIYSIAMLMWEISSGQAPIINFKHDYNLVMNIVNGMRPKVIPGTPIEYKNLMKQCWDADPLERPDINALWKKINDLSLFYQSKPNELIQNSSLEIDNLETVTTSKLLFTSKVHQFENLPEPKNATEEEQEETKKFFTIIKTNLTDIHIITENATEEEQKAFYNCNVYDFSIPDNIDFTSSSNENSNNVLELSNVLKDEIYNCSNPYSKRQGKCHNSDDNNSEVNNSIFWSDALEVRLCELYMKNDVIDIFWGRPVEEHLKGSTNWNIYVITHGLYCSYANIERIADGQVIHFIAEETKFVISNDPLPSSIQIPQELRENFDEALDNELGLLFREAHYNLVGIGTGYKQIRGQFTEEPAIIFYVRQKGILRRGCSGLLPKEIRGFPTDVIEACVATPCNSFEAVYCRSYQQDVKLGSSIGIMGSNETRNTTGTLSAIAYENNSPNQIGIISCEHVLKFNESNPEKNITIYQPSYNDQFEPRRRLRELLELSKELGENEYIKDISIMRVKLNIAESQNSKLATYVKGMRKNFLSKIDNKYYGVDAGFCVFDNKSRKLCSKNFPIPSSYFKKAGLSTCLESTYTYCELKNFNHKKNRVFKVGRTTGLTLGELLPTEQAIACTIESIKNAKRLEMEKHIPCYNNEDQKIFIGYMKSQLDSEIRQKRKKCYPIEWFDRQLAFKFESGDFDCGDSGASIIDETGKALGILHAKWITPCQTFGIASPYFAILEALDVSIQLSSDPVTPTVISSSSSKFNYIKFIFI</sequence>